<proteinExistence type="predicted"/>
<keyword evidence="2" id="KW-1185">Reference proteome</keyword>
<evidence type="ECO:0000313" key="2">
    <source>
        <dbReference type="Proteomes" id="UP000722485"/>
    </source>
</evidence>
<name>A0A9P5HI90_9HYPO</name>
<reference evidence="1" key="1">
    <citation type="submission" date="2020-03" db="EMBL/GenBank/DDBJ databases">
        <title>Draft Genome Sequence of Cylindrodendrum hubeiense.</title>
        <authorList>
            <person name="Buettner E."/>
            <person name="Kellner H."/>
        </authorList>
    </citation>
    <scope>NUCLEOTIDE SEQUENCE</scope>
    <source>
        <strain evidence="1">IHI 201604</strain>
    </source>
</reference>
<dbReference type="EMBL" id="JAANBB010000019">
    <property type="protein sequence ID" value="KAF7555545.1"/>
    <property type="molecule type" value="Genomic_DNA"/>
</dbReference>
<gene>
    <name evidence="1" type="ORF">G7Z17_g2086</name>
</gene>
<organism evidence="1 2">
    <name type="scientific">Cylindrodendrum hubeiense</name>
    <dbReference type="NCBI Taxonomy" id="595255"/>
    <lineage>
        <taxon>Eukaryota</taxon>
        <taxon>Fungi</taxon>
        <taxon>Dikarya</taxon>
        <taxon>Ascomycota</taxon>
        <taxon>Pezizomycotina</taxon>
        <taxon>Sordariomycetes</taxon>
        <taxon>Hypocreomycetidae</taxon>
        <taxon>Hypocreales</taxon>
        <taxon>Nectriaceae</taxon>
        <taxon>Cylindrodendrum</taxon>
    </lineage>
</organism>
<dbReference type="Proteomes" id="UP000722485">
    <property type="component" value="Unassembled WGS sequence"/>
</dbReference>
<accession>A0A9P5HI90</accession>
<comment type="caution">
    <text evidence="1">The sequence shown here is derived from an EMBL/GenBank/DDBJ whole genome shotgun (WGS) entry which is preliminary data.</text>
</comment>
<sequence length="132" mass="14782">MDRHANLVEALTDFYTVLVQLCIVAKPMLCFPDQINGIEGFDSNAIVALEAGFSPEAVKLMARLPYLDPEIEEADEDGFELNNEVEIMPSTYPLAFTTNGEPNAFCENGNHLKGNWKTEDLSMHRPSSLLRY</sequence>
<dbReference type="OrthoDB" id="5105251at2759"/>
<evidence type="ECO:0000313" key="1">
    <source>
        <dbReference type="EMBL" id="KAF7555545.1"/>
    </source>
</evidence>
<dbReference type="AlphaFoldDB" id="A0A9P5HI90"/>
<protein>
    <submittedName>
        <fullName evidence="1">Uncharacterized protein</fullName>
    </submittedName>
</protein>